<gene>
    <name evidence="2" type="ORF">C1SCF055_LOCUS17001</name>
</gene>
<keyword evidence="4" id="KW-1185">Reference proteome</keyword>
<dbReference type="Proteomes" id="UP001152797">
    <property type="component" value="Unassembled WGS sequence"/>
</dbReference>
<reference evidence="2" key="1">
    <citation type="submission" date="2022-10" db="EMBL/GenBank/DDBJ databases">
        <authorList>
            <person name="Chen Y."/>
            <person name="Dougan E. K."/>
            <person name="Chan C."/>
            <person name="Rhodes N."/>
            <person name="Thang M."/>
        </authorList>
    </citation>
    <scope>NUCLEOTIDE SEQUENCE</scope>
</reference>
<accession>A0A9P1FVS7</accession>
<dbReference type="AlphaFoldDB" id="A0A9P1FVS7"/>
<sequence>MASLTPQEISKLVQAASDAAQAASSAAQALRDQQQSRSSASNFHEASKVVRQPDPFGSEVHDTDLNNWQDFSTNFRAWLFYANPSFELDLHRIEVTHADQPIVNVTGEPAETQDRCSQLYSVLIGLLRGKPLRMLRQIEGRNGFEVWRQLVQLFQPKTKSRAISTLSALMNIPGFTQKDRTLLDQILGLEPLQPADAAEPAEQPDVDVIPAAEVNLRRKWRSRLDPTFSWTGSAKYSHDTSSFAIDNAKQF</sequence>
<dbReference type="OrthoDB" id="436967at2759"/>
<evidence type="ECO:0000313" key="4">
    <source>
        <dbReference type="Proteomes" id="UP001152797"/>
    </source>
</evidence>
<feature type="compositionally biased region" description="Low complexity" evidence="1">
    <location>
        <begin position="25"/>
        <end position="41"/>
    </location>
</feature>
<proteinExistence type="predicted"/>
<evidence type="ECO:0000313" key="3">
    <source>
        <dbReference type="EMBL" id="CAL1143351.1"/>
    </source>
</evidence>
<dbReference type="EMBL" id="CAMXCT030001425">
    <property type="protein sequence ID" value="CAL4777288.1"/>
    <property type="molecule type" value="Genomic_DNA"/>
</dbReference>
<evidence type="ECO:0000313" key="2">
    <source>
        <dbReference type="EMBL" id="CAI3989976.1"/>
    </source>
</evidence>
<protein>
    <submittedName>
        <fullName evidence="2">Uncharacterized protein</fullName>
    </submittedName>
</protein>
<evidence type="ECO:0000256" key="1">
    <source>
        <dbReference type="SAM" id="MobiDB-lite"/>
    </source>
</evidence>
<comment type="caution">
    <text evidence="2">The sequence shown here is derived from an EMBL/GenBank/DDBJ whole genome shotgun (WGS) entry which is preliminary data.</text>
</comment>
<dbReference type="EMBL" id="CAMXCT010001425">
    <property type="protein sequence ID" value="CAI3989976.1"/>
    <property type="molecule type" value="Genomic_DNA"/>
</dbReference>
<dbReference type="EMBL" id="CAMXCT020001425">
    <property type="protein sequence ID" value="CAL1143351.1"/>
    <property type="molecule type" value="Genomic_DNA"/>
</dbReference>
<name>A0A9P1FVS7_9DINO</name>
<organism evidence="2">
    <name type="scientific">Cladocopium goreaui</name>
    <dbReference type="NCBI Taxonomy" id="2562237"/>
    <lineage>
        <taxon>Eukaryota</taxon>
        <taxon>Sar</taxon>
        <taxon>Alveolata</taxon>
        <taxon>Dinophyceae</taxon>
        <taxon>Suessiales</taxon>
        <taxon>Symbiodiniaceae</taxon>
        <taxon>Cladocopium</taxon>
    </lineage>
</organism>
<reference evidence="3" key="2">
    <citation type="submission" date="2024-04" db="EMBL/GenBank/DDBJ databases">
        <authorList>
            <person name="Chen Y."/>
            <person name="Shah S."/>
            <person name="Dougan E. K."/>
            <person name="Thang M."/>
            <person name="Chan C."/>
        </authorList>
    </citation>
    <scope>NUCLEOTIDE SEQUENCE [LARGE SCALE GENOMIC DNA]</scope>
</reference>
<feature type="region of interest" description="Disordered" evidence="1">
    <location>
        <begin position="25"/>
        <end position="59"/>
    </location>
</feature>